<reference evidence="1 2" key="1">
    <citation type="submission" date="2017-03" db="EMBL/GenBank/DDBJ databases">
        <title>Draft genome sequence of Streptomyces scabrisporus NF3, endophyte isolated from Amphipterygium adstringens.</title>
        <authorList>
            <person name="Vazquez M."/>
            <person name="Ceapa C.D."/>
            <person name="Rodriguez Luna D."/>
            <person name="Sanchez Esquivel S."/>
        </authorList>
    </citation>
    <scope>NUCLEOTIDE SEQUENCE [LARGE SCALE GENOMIC DNA]</scope>
    <source>
        <strain evidence="1 2">NF3</strain>
    </source>
</reference>
<evidence type="ECO:0000313" key="1">
    <source>
        <dbReference type="EMBL" id="OPC79269.1"/>
    </source>
</evidence>
<proteinExistence type="predicted"/>
<sequence>MPAVFAEFITEAGPLSLGLVDPEGGVTVTDRGVFHTLLPLQPIVANIGYNLGTYPVSLAEPGEPVPWEWCEAAMACYRTTLICAFATRGAQNCACGRGFDEHIPCWADVHAYTAHATGRPELLPLTGGATVPP</sequence>
<dbReference type="RefSeq" id="WP_078980485.1">
    <property type="nucleotide sequence ID" value="NZ_MWQN01000002.1"/>
</dbReference>
<keyword evidence="2" id="KW-1185">Reference proteome</keyword>
<dbReference type="EMBL" id="MWQN01000002">
    <property type="protein sequence ID" value="OPC79269.1"/>
    <property type="molecule type" value="Genomic_DNA"/>
</dbReference>
<accession>A0A1T3NR19</accession>
<evidence type="ECO:0000313" key="2">
    <source>
        <dbReference type="Proteomes" id="UP000190037"/>
    </source>
</evidence>
<comment type="caution">
    <text evidence="1">The sequence shown here is derived from an EMBL/GenBank/DDBJ whole genome shotgun (WGS) entry which is preliminary data.</text>
</comment>
<name>A0A1T3NR19_9ACTN</name>
<dbReference type="Proteomes" id="UP000190037">
    <property type="component" value="Unassembled WGS sequence"/>
</dbReference>
<dbReference type="AlphaFoldDB" id="A0A1T3NR19"/>
<gene>
    <name evidence="1" type="ORF">B4N89_35015</name>
</gene>
<protein>
    <submittedName>
        <fullName evidence="1">Uncharacterized protein</fullName>
    </submittedName>
</protein>
<organism evidence="1 2">
    <name type="scientific">Embleya scabrispora</name>
    <dbReference type="NCBI Taxonomy" id="159449"/>
    <lineage>
        <taxon>Bacteria</taxon>
        <taxon>Bacillati</taxon>
        <taxon>Actinomycetota</taxon>
        <taxon>Actinomycetes</taxon>
        <taxon>Kitasatosporales</taxon>
        <taxon>Streptomycetaceae</taxon>
        <taxon>Embleya</taxon>
    </lineage>
</organism>